<dbReference type="EMBL" id="RJUK01000002">
    <property type="protein sequence ID" value="ROQ18512.1"/>
    <property type="molecule type" value="Genomic_DNA"/>
</dbReference>
<keyword evidence="2" id="KW-0812">Transmembrane</keyword>
<keyword evidence="2" id="KW-1133">Transmembrane helix</keyword>
<dbReference type="InterPro" id="IPR038522">
    <property type="entry name" value="T4/T6SS_DotU_sf"/>
</dbReference>
<dbReference type="AlphaFoldDB" id="A0A3N1NIJ2"/>
<comment type="caution">
    <text evidence="4">The sequence shown here is derived from an EMBL/GenBank/DDBJ whole genome shotgun (WGS) entry which is preliminary data.</text>
</comment>
<dbReference type="OrthoDB" id="345640at2"/>
<organism evidence="4 5">
    <name type="scientific">Marinimicrobium koreense</name>
    <dbReference type="NCBI Taxonomy" id="306545"/>
    <lineage>
        <taxon>Bacteria</taxon>
        <taxon>Pseudomonadati</taxon>
        <taxon>Pseudomonadota</taxon>
        <taxon>Gammaproteobacteria</taxon>
        <taxon>Cellvibrionales</taxon>
        <taxon>Cellvibrionaceae</taxon>
        <taxon>Marinimicrobium</taxon>
    </lineage>
</organism>
<evidence type="ECO:0000313" key="5">
    <source>
        <dbReference type="Proteomes" id="UP000273643"/>
    </source>
</evidence>
<protein>
    <submittedName>
        <fullName evidence="4">Type VI secretion system protein ImpK</fullName>
    </submittedName>
</protein>
<dbReference type="PANTHER" id="PTHR38033">
    <property type="entry name" value="MEMBRANE PROTEIN-RELATED"/>
    <property type="match status" value="1"/>
</dbReference>
<reference evidence="4 5" key="1">
    <citation type="submission" date="2018-11" db="EMBL/GenBank/DDBJ databases">
        <title>Genomic Encyclopedia of Type Strains, Phase IV (KMG-IV): sequencing the most valuable type-strain genomes for metagenomic binning, comparative biology and taxonomic classification.</title>
        <authorList>
            <person name="Goeker M."/>
        </authorList>
    </citation>
    <scope>NUCLEOTIDE SEQUENCE [LARGE SCALE GENOMIC DNA]</scope>
    <source>
        <strain evidence="4 5">DSM 16974</strain>
    </source>
</reference>
<dbReference type="NCBIfam" id="NF038228">
    <property type="entry name" value="IcmH_DotU_IVB"/>
    <property type="match status" value="1"/>
</dbReference>
<name>A0A3N1NIJ2_9GAMM</name>
<dbReference type="NCBIfam" id="TIGR03349">
    <property type="entry name" value="IV_VI_DotU"/>
    <property type="match status" value="1"/>
</dbReference>
<dbReference type="PANTHER" id="PTHR38033:SF1">
    <property type="entry name" value="DOTU FAMILY TYPE IV_VI SECRETION SYSTEM PROTEIN"/>
    <property type="match status" value="1"/>
</dbReference>
<proteinExistence type="predicted"/>
<keyword evidence="5" id="KW-1185">Reference proteome</keyword>
<accession>A0A3N1NIJ2</accession>
<dbReference type="InterPro" id="IPR017732">
    <property type="entry name" value="T4/T6SS_DotU"/>
</dbReference>
<dbReference type="RefSeq" id="WP_123639124.1">
    <property type="nucleotide sequence ID" value="NZ_RJUK01000002.1"/>
</dbReference>
<feature type="domain" description="Type IV / VI secretion system DotU" evidence="3">
    <location>
        <begin position="67"/>
        <end position="270"/>
    </location>
</feature>
<gene>
    <name evidence="4" type="ORF">EDC38_2739</name>
</gene>
<dbReference type="Pfam" id="PF09850">
    <property type="entry name" value="DotU"/>
    <property type="match status" value="1"/>
</dbReference>
<feature type="region of interest" description="Disordered" evidence="1">
    <location>
        <begin position="1"/>
        <end position="59"/>
    </location>
</feature>
<keyword evidence="2" id="KW-0472">Membrane</keyword>
<dbReference type="Proteomes" id="UP000273643">
    <property type="component" value="Unassembled WGS sequence"/>
</dbReference>
<sequence length="298" mass="33606">MDSPDKTVFRQPRPGGDRTRMKPDVNTPRAAAGTPEPRAPSPVDSPAPPSAMDLPPEPLVAGRGLNPLVSSANTLLLVFGKVRQSARHTDVRGLYRQLTQSIREFEVEARDRGYPPEIVLAARYVLCSVLDEAVLNTPWGSDSPWAQRTLLSAFHNETSGGEKFFQILQRMNQAPSQNLDMLELMYLCLSLGFEGRYRLANRGRDALEQIKDELYRTIRRYRGEHERALSPRWQGLGRTSSTLGESIPLWIWSAAVALLLVLIFSGFRYWLYTSSNPVVEQLDTVNEQIETFSRDSFE</sequence>
<evidence type="ECO:0000256" key="1">
    <source>
        <dbReference type="SAM" id="MobiDB-lite"/>
    </source>
</evidence>
<evidence type="ECO:0000256" key="2">
    <source>
        <dbReference type="SAM" id="Phobius"/>
    </source>
</evidence>
<feature type="compositionally biased region" description="Pro residues" evidence="1">
    <location>
        <begin position="37"/>
        <end position="49"/>
    </location>
</feature>
<feature type="transmembrane region" description="Helical" evidence="2">
    <location>
        <begin position="249"/>
        <end position="271"/>
    </location>
</feature>
<dbReference type="Gene3D" id="1.25.40.590">
    <property type="entry name" value="Type IV / VI secretion system, DotU"/>
    <property type="match status" value="1"/>
</dbReference>
<evidence type="ECO:0000259" key="3">
    <source>
        <dbReference type="Pfam" id="PF09850"/>
    </source>
</evidence>
<evidence type="ECO:0000313" key="4">
    <source>
        <dbReference type="EMBL" id="ROQ18512.1"/>
    </source>
</evidence>